<dbReference type="SUPFAM" id="SSF53383">
    <property type="entry name" value="PLP-dependent transferases"/>
    <property type="match status" value="1"/>
</dbReference>
<comment type="caution">
    <text evidence="6">The sequence shown here is derived from an EMBL/GenBank/DDBJ whole genome shotgun (WGS) entry which is preliminary data.</text>
</comment>
<evidence type="ECO:0000313" key="7">
    <source>
        <dbReference type="Proteomes" id="UP000606008"/>
    </source>
</evidence>
<dbReference type="RefSeq" id="WP_166692028.1">
    <property type="nucleotide sequence ID" value="NZ_WAEL01000004.1"/>
</dbReference>
<dbReference type="PANTHER" id="PTHR11986:SF79">
    <property type="entry name" value="ACETYLORNITHINE AMINOTRANSFERASE, MITOCHONDRIAL"/>
    <property type="match status" value="1"/>
</dbReference>
<keyword evidence="2 6" id="KW-0032">Aminotransferase</keyword>
<evidence type="ECO:0000256" key="5">
    <source>
        <dbReference type="RuleBase" id="RU003560"/>
    </source>
</evidence>
<keyword evidence="4 5" id="KW-0663">Pyridoxal phosphate</keyword>
<dbReference type="Pfam" id="PF00202">
    <property type="entry name" value="Aminotran_3"/>
    <property type="match status" value="1"/>
</dbReference>
<dbReference type="InterPro" id="IPR015424">
    <property type="entry name" value="PyrdxlP-dep_Trfase"/>
</dbReference>
<proteinExistence type="inferred from homology"/>
<dbReference type="InterPro" id="IPR005814">
    <property type="entry name" value="Aminotrans_3"/>
</dbReference>
<sequence length="419" mass="45699">MTHRQLFFQHIAQTTDFPLALEIERAEGVYLYGPNGETYLDLISGIGVSNVGHRHPAVLAAIQAQLDKYMHLMVYGEYVQGPQAELAHALVDSLDGAVTPYGRIDNVYFTNSGAEAVEGAMKVAKRFTGRTELIACHNAYHGSTQGALSLSGDENFKRNYRPLLPDIRHIQHGEWADIDRITTRTAAVIMEVIQGEAGVRVPDPAYLHAVRERCTATGTLLIFDEIQTGFGRTGSFWAFQGIDPSGKAVVPDILLSAKGMGGGMPIGAFMAPEPLMAVIKNNPMLGHITTFGGHPVSCAASLATLQTIRTGQLYADAERKGQLIRSLLVHPLIRQVRGKGLMLAAEFDSFDVLKPVIDRAIESRNGELGIITDWFLFCNNSMRIAPPLTITDNEIRLACQTILTSIDSVALHQPLEVEA</sequence>
<dbReference type="EMBL" id="WAEL01000004">
    <property type="protein sequence ID" value="NID10826.1"/>
    <property type="molecule type" value="Genomic_DNA"/>
</dbReference>
<keyword evidence="3" id="KW-0808">Transferase</keyword>
<evidence type="ECO:0000256" key="2">
    <source>
        <dbReference type="ARBA" id="ARBA00022576"/>
    </source>
</evidence>
<dbReference type="GO" id="GO:0008483">
    <property type="term" value="F:transaminase activity"/>
    <property type="evidence" value="ECO:0007669"/>
    <property type="project" value="UniProtKB-KW"/>
</dbReference>
<dbReference type="PANTHER" id="PTHR11986">
    <property type="entry name" value="AMINOTRANSFERASE CLASS III"/>
    <property type="match status" value="1"/>
</dbReference>
<dbReference type="InterPro" id="IPR015422">
    <property type="entry name" value="PyrdxlP-dep_Trfase_small"/>
</dbReference>
<organism evidence="6 7">
    <name type="scientific">Fibrivirga algicola</name>
    <dbReference type="NCBI Taxonomy" id="2950420"/>
    <lineage>
        <taxon>Bacteria</taxon>
        <taxon>Pseudomonadati</taxon>
        <taxon>Bacteroidota</taxon>
        <taxon>Cytophagia</taxon>
        <taxon>Cytophagales</taxon>
        <taxon>Spirosomataceae</taxon>
        <taxon>Fibrivirga</taxon>
    </lineage>
</organism>
<dbReference type="PIRSF" id="PIRSF000521">
    <property type="entry name" value="Transaminase_4ab_Lys_Orn"/>
    <property type="match status" value="1"/>
</dbReference>
<protein>
    <submittedName>
        <fullName evidence="6">Aspartate aminotransferase family protein</fullName>
    </submittedName>
</protein>
<reference evidence="6" key="1">
    <citation type="submission" date="2024-05" db="EMBL/GenBank/DDBJ databases">
        <authorList>
            <person name="Jung D.-H."/>
        </authorList>
    </citation>
    <scope>NUCLEOTIDE SEQUENCE</scope>
    <source>
        <strain evidence="6">JA-25</strain>
    </source>
</reference>
<dbReference type="Proteomes" id="UP000606008">
    <property type="component" value="Unassembled WGS sequence"/>
</dbReference>
<evidence type="ECO:0000313" key="6">
    <source>
        <dbReference type="EMBL" id="NID10826.1"/>
    </source>
</evidence>
<name>A0ABX0QEG9_9BACT</name>
<dbReference type="CDD" id="cd00610">
    <property type="entry name" value="OAT_like"/>
    <property type="match status" value="1"/>
</dbReference>
<accession>A0ABX0QEG9</accession>
<evidence type="ECO:0000256" key="1">
    <source>
        <dbReference type="ARBA" id="ARBA00001933"/>
    </source>
</evidence>
<comment type="cofactor">
    <cofactor evidence="1">
        <name>pyridoxal 5'-phosphate</name>
        <dbReference type="ChEBI" id="CHEBI:597326"/>
    </cofactor>
</comment>
<dbReference type="InterPro" id="IPR015421">
    <property type="entry name" value="PyrdxlP-dep_Trfase_major"/>
</dbReference>
<gene>
    <name evidence="6" type="ORF">F7231_11660</name>
</gene>
<keyword evidence="7" id="KW-1185">Reference proteome</keyword>
<evidence type="ECO:0000256" key="3">
    <source>
        <dbReference type="ARBA" id="ARBA00022679"/>
    </source>
</evidence>
<dbReference type="InterPro" id="IPR050103">
    <property type="entry name" value="Class-III_PLP-dep_AT"/>
</dbReference>
<dbReference type="Gene3D" id="3.90.1150.10">
    <property type="entry name" value="Aspartate Aminotransferase, domain 1"/>
    <property type="match status" value="1"/>
</dbReference>
<evidence type="ECO:0000256" key="4">
    <source>
        <dbReference type="ARBA" id="ARBA00022898"/>
    </source>
</evidence>
<dbReference type="Gene3D" id="3.40.640.10">
    <property type="entry name" value="Type I PLP-dependent aspartate aminotransferase-like (Major domain)"/>
    <property type="match status" value="1"/>
</dbReference>
<comment type="similarity">
    <text evidence="5">Belongs to the class-III pyridoxal-phosphate-dependent aminotransferase family.</text>
</comment>